<dbReference type="Gene3D" id="2.160.20.120">
    <property type="match status" value="1"/>
</dbReference>
<feature type="signal peptide" evidence="1">
    <location>
        <begin position="1"/>
        <end position="18"/>
    </location>
</feature>
<dbReference type="OrthoDB" id="5585143at2"/>
<keyword evidence="4" id="KW-1185">Reference proteome</keyword>
<sequence length="238" mass="24946">MKQLLLLLCLAASIPSFAIWDVIKGNGIAKTETRDMSGYTSLACGGPIKVEIGYGSSNTIQLEGDENLLPYIETYVKDGELTIKVKERTSIKPQVPLRVHVSMTTINGLKQSGSGEIKGNGNFTSTQTTAVAVSGSGRINLNFDKFSGMSISMSGSGSVKMEGEVNDDLEVAQSGSGDIDCGHVASQHVNARMSGSGNLRVNASKSLDAQISGSGHIYYTGNASVSTKISGSGKVEKM</sequence>
<dbReference type="AlphaFoldDB" id="A0A4U3L9B8"/>
<evidence type="ECO:0000313" key="3">
    <source>
        <dbReference type="EMBL" id="TKK71985.1"/>
    </source>
</evidence>
<dbReference type="EMBL" id="SZQL01000001">
    <property type="protein sequence ID" value="TKK71985.1"/>
    <property type="molecule type" value="Genomic_DNA"/>
</dbReference>
<proteinExistence type="predicted"/>
<feature type="domain" description="Putative auto-transporter adhesin head GIN" evidence="2">
    <location>
        <begin position="39"/>
        <end position="223"/>
    </location>
</feature>
<gene>
    <name evidence="3" type="ORF">FC093_02950</name>
</gene>
<feature type="chain" id="PRO_5020182898" evidence="1">
    <location>
        <begin position="19"/>
        <end position="238"/>
    </location>
</feature>
<evidence type="ECO:0000256" key="1">
    <source>
        <dbReference type="SAM" id="SignalP"/>
    </source>
</evidence>
<comment type="caution">
    <text evidence="3">The sequence shown here is derived from an EMBL/GenBank/DDBJ whole genome shotgun (WGS) entry which is preliminary data.</text>
</comment>
<reference evidence="3 4" key="1">
    <citation type="submission" date="2019-05" db="EMBL/GenBank/DDBJ databases">
        <title>Panacibacter sp. strain 17mud1-8 Genome sequencing and assembly.</title>
        <authorList>
            <person name="Chhetri G."/>
        </authorList>
    </citation>
    <scope>NUCLEOTIDE SEQUENCE [LARGE SCALE GENOMIC DNA]</scope>
    <source>
        <strain evidence="3 4">17mud1-8</strain>
    </source>
</reference>
<evidence type="ECO:0000259" key="2">
    <source>
        <dbReference type="Pfam" id="PF10988"/>
    </source>
</evidence>
<evidence type="ECO:0000313" key="4">
    <source>
        <dbReference type="Proteomes" id="UP000305848"/>
    </source>
</evidence>
<dbReference type="InterPro" id="IPR021255">
    <property type="entry name" value="DUF2807"/>
</dbReference>
<dbReference type="Proteomes" id="UP000305848">
    <property type="component" value="Unassembled WGS sequence"/>
</dbReference>
<protein>
    <submittedName>
        <fullName evidence="3">DUF2807 domain-containing protein</fullName>
    </submittedName>
</protein>
<name>A0A4U3L9B8_9BACT</name>
<keyword evidence="1" id="KW-0732">Signal</keyword>
<dbReference type="RefSeq" id="WP_137260225.1">
    <property type="nucleotide sequence ID" value="NZ_SZQL01000001.1"/>
</dbReference>
<organism evidence="3 4">
    <name type="scientific">Ilyomonas limi</name>
    <dbReference type="NCBI Taxonomy" id="2575867"/>
    <lineage>
        <taxon>Bacteria</taxon>
        <taxon>Pseudomonadati</taxon>
        <taxon>Bacteroidota</taxon>
        <taxon>Chitinophagia</taxon>
        <taxon>Chitinophagales</taxon>
        <taxon>Chitinophagaceae</taxon>
        <taxon>Ilyomonas</taxon>
    </lineage>
</organism>
<accession>A0A4U3L9B8</accession>
<dbReference type="Pfam" id="PF10988">
    <property type="entry name" value="DUF2807"/>
    <property type="match status" value="1"/>
</dbReference>